<dbReference type="STRING" id="42253.NITMOv2_0837"/>
<evidence type="ECO:0000256" key="1">
    <source>
        <dbReference type="SAM" id="MobiDB-lite"/>
    </source>
</evidence>
<dbReference type="Gene3D" id="3.30.460.40">
    <property type="match status" value="1"/>
</dbReference>
<name>A0A0K2G9J5_NITMO</name>
<sequence>MFAELLERLAGALDQAHLPYMVIGGQAVLLNGDMRLTRDIDITLGSRRGSSGRPARRRDEPSDHAAGRSSIFHQRHDGAALLGPGHRHPN</sequence>
<evidence type="ECO:0000313" key="2">
    <source>
        <dbReference type="EMBL" id="ALA57272.1"/>
    </source>
</evidence>
<feature type="region of interest" description="Disordered" evidence="1">
    <location>
        <begin position="44"/>
        <end position="90"/>
    </location>
</feature>
<organism evidence="2 3">
    <name type="scientific">Nitrospira moscoviensis</name>
    <dbReference type="NCBI Taxonomy" id="42253"/>
    <lineage>
        <taxon>Bacteria</taxon>
        <taxon>Pseudomonadati</taxon>
        <taxon>Nitrospirota</taxon>
        <taxon>Nitrospiria</taxon>
        <taxon>Nitrospirales</taxon>
        <taxon>Nitrospiraceae</taxon>
        <taxon>Nitrospira</taxon>
    </lineage>
</organism>
<keyword evidence="3" id="KW-1185">Reference proteome</keyword>
<gene>
    <name evidence="2" type="ORF">NITMOv2_0837</name>
</gene>
<dbReference type="AlphaFoldDB" id="A0A0K2G9J5"/>
<dbReference type="KEGG" id="nmv:NITMOv2_0837"/>
<evidence type="ECO:0008006" key="4">
    <source>
        <dbReference type="Google" id="ProtNLM"/>
    </source>
</evidence>
<dbReference type="SUPFAM" id="SSF81301">
    <property type="entry name" value="Nucleotidyltransferase"/>
    <property type="match status" value="1"/>
</dbReference>
<proteinExistence type="predicted"/>
<evidence type="ECO:0000313" key="3">
    <source>
        <dbReference type="Proteomes" id="UP000069205"/>
    </source>
</evidence>
<reference evidence="2 3" key="1">
    <citation type="journal article" date="2015" name="Proc. Natl. Acad. Sci. U.S.A.">
        <title>Expanded metabolic versatility of ubiquitous nitrite-oxidizing bacteria from the genus Nitrospira.</title>
        <authorList>
            <person name="Koch H."/>
            <person name="Lucker S."/>
            <person name="Albertsen M."/>
            <person name="Kitzinger K."/>
            <person name="Herbold C."/>
            <person name="Spieck E."/>
            <person name="Nielsen P.H."/>
            <person name="Wagner M."/>
            <person name="Daims H."/>
        </authorList>
    </citation>
    <scope>NUCLEOTIDE SEQUENCE [LARGE SCALE GENOMIC DNA]</scope>
    <source>
        <strain evidence="2 3">NSP M-1</strain>
    </source>
</reference>
<protein>
    <recommendedName>
        <fullName evidence="4">Nucleotidyl transferase AbiEii/AbiGii toxin family protein</fullName>
    </recommendedName>
</protein>
<dbReference type="EMBL" id="CP011801">
    <property type="protein sequence ID" value="ALA57272.1"/>
    <property type="molecule type" value="Genomic_DNA"/>
</dbReference>
<dbReference type="InterPro" id="IPR043519">
    <property type="entry name" value="NT_sf"/>
</dbReference>
<feature type="compositionally biased region" description="Basic and acidic residues" evidence="1">
    <location>
        <begin position="57"/>
        <end position="66"/>
    </location>
</feature>
<accession>A0A0K2G9J5</accession>
<dbReference type="Proteomes" id="UP000069205">
    <property type="component" value="Chromosome"/>
</dbReference>